<organism evidence="2 3">
    <name type="scientific">Tegillarca granosa</name>
    <name type="common">Malaysian cockle</name>
    <name type="synonym">Anadara granosa</name>
    <dbReference type="NCBI Taxonomy" id="220873"/>
    <lineage>
        <taxon>Eukaryota</taxon>
        <taxon>Metazoa</taxon>
        <taxon>Spiralia</taxon>
        <taxon>Lophotrochozoa</taxon>
        <taxon>Mollusca</taxon>
        <taxon>Bivalvia</taxon>
        <taxon>Autobranchia</taxon>
        <taxon>Pteriomorphia</taxon>
        <taxon>Arcoida</taxon>
        <taxon>Arcoidea</taxon>
        <taxon>Arcidae</taxon>
        <taxon>Tegillarca</taxon>
    </lineage>
</organism>
<evidence type="ECO:0000259" key="1">
    <source>
        <dbReference type="Pfam" id="PF00685"/>
    </source>
</evidence>
<dbReference type="Gene3D" id="3.40.50.300">
    <property type="entry name" value="P-loop containing nucleotide triphosphate hydrolases"/>
    <property type="match status" value="1"/>
</dbReference>
<gene>
    <name evidence="2" type="ORF">KUTeg_003641</name>
</gene>
<feature type="domain" description="Sulfotransferase" evidence="1">
    <location>
        <begin position="24"/>
        <end position="219"/>
    </location>
</feature>
<name>A0ABQ9FQK7_TEGGR</name>
<proteinExistence type="predicted"/>
<protein>
    <recommendedName>
        <fullName evidence="1">Sulfotransferase domain-containing protein</fullName>
    </recommendedName>
</protein>
<keyword evidence="3" id="KW-1185">Reference proteome</keyword>
<evidence type="ECO:0000313" key="3">
    <source>
        <dbReference type="Proteomes" id="UP001217089"/>
    </source>
</evidence>
<evidence type="ECO:0000313" key="2">
    <source>
        <dbReference type="EMBL" id="KAJ8318550.1"/>
    </source>
</evidence>
<dbReference type="EMBL" id="JARBDR010000214">
    <property type="protein sequence ID" value="KAJ8318550.1"/>
    <property type="molecule type" value="Genomic_DNA"/>
</dbReference>
<dbReference type="SUPFAM" id="SSF52540">
    <property type="entry name" value="P-loop containing nucleoside triphosphate hydrolases"/>
    <property type="match status" value="1"/>
</dbReference>
<dbReference type="PANTHER" id="PTHR15723:SF0">
    <property type="entry name" value="CARBOHYDRATE SULFOTRANSFERASE 15"/>
    <property type="match status" value="1"/>
</dbReference>
<dbReference type="InterPro" id="IPR000863">
    <property type="entry name" value="Sulfotransferase_dom"/>
</dbReference>
<dbReference type="InterPro" id="IPR052654">
    <property type="entry name" value="CS_Sulfotransferase"/>
</dbReference>
<dbReference type="InterPro" id="IPR027417">
    <property type="entry name" value="P-loop_NTPase"/>
</dbReference>
<comment type="caution">
    <text evidence="2">The sequence shown here is derived from an EMBL/GenBank/DDBJ whole genome shotgun (WGS) entry which is preliminary data.</text>
</comment>
<sequence>MYVGDGTPMDFWDFSGWPSITQNQNLSEPVVLTPNLMKHVNPNVKLLVILRDPVDRQVNTCTVSNIVAFEKKKASCIYRLYSDYLFLEIGTPTAQAFDNAVNTSIAYFNHCVKQKGEKLCLFDRKLHINLQDEDNLVPVLSVRTRIHVSIYSVYLREWFKVFPREQILIIRNEDYAKDIKGHLKKVFRFLDVVDLPEASLNLIEGRMRAYKTSKKRIAGPMLKKTRDQLEKFFEKYNLELSSILNDTKFTWTDIPKTAGVDYRLNNRWKIPKKPSRKLTPGMD</sequence>
<dbReference type="Pfam" id="PF00685">
    <property type="entry name" value="Sulfotransfer_1"/>
    <property type="match status" value="1"/>
</dbReference>
<dbReference type="Proteomes" id="UP001217089">
    <property type="component" value="Unassembled WGS sequence"/>
</dbReference>
<accession>A0ABQ9FQK7</accession>
<dbReference type="PANTHER" id="PTHR15723">
    <property type="entry name" value="CARBOHYDRATE SULFOTRANSFERASE 15"/>
    <property type="match status" value="1"/>
</dbReference>
<reference evidence="2 3" key="1">
    <citation type="submission" date="2022-12" db="EMBL/GenBank/DDBJ databases">
        <title>Chromosome-level genome of Tegillarca granosa.</title>
        <authorList>
            <person name="Kim J."/>
        </authorList>
    </citation>
    <scope>NUCLEOTIDE SEQUENCE [LARGE SCALE GENOMIC DNA]</scope>
    <source>
        <strain evidence="2">Teg-2019</strain>
        <tissue evidence="2">Adductor muscle</tissue>
    </source>
</reference>